<comment type="caution">
    <text evidence="2">The sequence shown here is derived from an EMBL/GenBank/DDBJ whole genome shotgun (WGS) entry which is preliminary data.</text>
</comment>
<dbReference type="InterPro" id="IPR040809">
    <property type="entry name" value="LPD28"/>
</dbReference>
<reference evidence="2 3" key="1">
    <citation type="submission" date="2018-12" db="EMBL/GenBank/DDBJ databases">
        <authorList>
            <person name="Sun L."/>
            <person name="Chen Z."/>
        </authorList>
    </citation>
    <scope>NUCLEOTIDE SEQUENCE [LARGE SCALE GENOMIC DNA]</scope>
    <source>
        <strain evidence="2 3">LMG 29736</strain>
    </source>
</reference>
<accession>A0A429XAQ5</accession>
<dbReference type="OrthoDB" id="2594680at2"/>
<dbReference type="AlphaFoldDB" id="A0A429XAQ5"/>
<name>A0A429XAQ5_SIMTE</name>
<sequence length="106" mass="12517">MEMTEWHEDRNMFEDNPIVYITGGRVPKEKRNPNLCWYSVRHSDCGFDPAQIEKAVWVNHMFDLATEKPLQFTPETNFFTEHEEEAIWMAEQTSTRLKHSDDAVIA</sequence>
<evidence type="ECO:0000313" key="2">
    <source>
        <dbReference type="EMBL" id="RST60153.1"/>
    </source>
</evidence>
<feature type="domain" description="Large polyvalent protein associated" evidence="1">
    <location>
        <begin position="19"/>
        <end position="89"/>
    </location>
</feature>
<dbReference type="EMBL" id="QYTW02000006">
    <property type="protein sequence ID" value="RST60153.1"/>
    <property type="molecule type" value="Genomic_DNA"/>
</dbReference>
<evidence type="ECO:0000259" key="1">
    <source>
        <dbReference type="Pfam" id="PF18843"/>
    </source>
</evidence>
<organism evidence="2 3">
    <name type="scientific">Siminovitchia terrae</name>
    <name type="common">Bacillus terrae</name>
    <dbReference type="NCBI Taxonomy" id="1914933"/>
    <lineage>
        <taxon>Bacteria</taxon>
        <taxon>Bacillati</taxon>
        <taxon>Bacillota</taxon>
        <taxon>Bacilli</taxon>
        <taxon>Bacillales</taxon>
        <taxon>Bacillaceae</taxon>
        <taxon>Siminovitchia</taxon>
    </lineage>
</organism>
<dbReference type="Proteomes" id="UP000287296">
    <property type="component" value="Unassembled WGS sequence"/>
</dbReference>
<proteinExistence type="predicted"/>
<dbReference type="RefSeq" id="WP_120117204.1">
    <property type="nucleotide sequence ID" value="NZ_QYTW02000006.1"/>
</dbReference>
<gene>
    <name evidence="2" type="ORF">D5F11_008835</name>
</gene>
<protein>
    <recommendedName>
        <fullName evidence="1">Large polyvalent protein associated domain-containing protein</fullName>
    </recommendedName>
</protein>
<evidence type="ECO:0000313" key="3">
    <source>
        <dbReference type="Proteomes" id="UP000287296"/>
    </source>
</evidence>
<dbReference type="Pfam" id="PF18843">
    <property type="entry name" value="LPD28"/>
    <property type="match status" value="1"/>
</dbReference>